<evidence type="ECO:0000256" key="1">
    <source>
        <dbReference type="SAM" id="Phobius"/>
    </source>
</evidence>
<feature type="transmembrane region" description="Helical" evidence="1">
    <location>
        <begin position="126"/>
        <end position="153"/>
    </location>
</feature>
<gene>
    <name evidence="2" type="ORF">H9871_03930</name>
</gene>
<reference evidence="2" key="1">
    <citation type="journal article" date="2021" name="PeerJ">
        <title>Extensive microbial diversity within the chicken gut microbiome revealed by metagenomics and culture.</title>
        <authorList>
            <person name="Gilroy R."/>
            <person name="Ravi A."/>
            <person name="Getino M."/>
            <person name="Pursley I."/>
            <person name="Horton D.L."/>
            <person name="Alikhan N.F."/>
            <person name="Baker D."/>
            <person name="Gharbi K."/>
            <person name="Hall N."/>
            <person name="Watson M."/>
            <person name="Adriaenssens E.M."/>
            <person name="Foster-Nyarko E."/>
            <person name="Jarju S."/>
            <person name="Secka A."/>
            <person name="Antonio M."/>
            <person name="Oren A."/>
            <person name="Chaudhuri R.R."/>
            <person name="La Ragione R."/>
            <person name="Hildebrand F."/>
            <person name="Pallen M.J."/>
        </authorList>
    </citation>
    <scope>NUCLEOTIDE SEQUENCE</scope>
    <source>
        <strain evidence="2">ChiHejej3B27-3195</strain>
    </source>
</reference>
<accession>A0A9D1S3E2</accession>
<comment type="caution">
    <text evidence="2">The sequence shown here is derived from an EMBL/GenBank/DDBJ whole genome shotgun (WGS) entry which is preliminary data.</text>
</comment>
<keyword evidence="1" id="KW-1133">Transmembrane helix</keyword>
<proteinExistence type="predicted"/>
<organism evidence="2 3">
    <name type="scientific">Candidatus Nesterenkonia stercoripullorum</name>
    <dbReference type="NCBI Taxonomy" id="2838701"/>
    <lineage>
        <taxon>Bacteria</taxon>
        <taxon>Bacillati</taxon>
        <taxon>Actinomycetota</taxon>
        <taxon>Actinomycetes</taxon>
        <taxon>Micrococcales</taxon>
        <taxon>Micrococcaceae</taxon>
        <taxon>Nesterenkonia</taxon>
    </lineage>
</organism>
<keyword evidence="1" id="KW-0812">Transmembrane</keyword>
<protein>
    <recommendedName>
        <fullName evidence="4">Small multi-drug export protein</fullName>
    </recommendedName>
</protein>
<dbReference type="AlphaFoldDB" id="A0A9D1S3E2"/>
<feature type="transmembrane region" description="Helical" evidence="1">
    <location>
        <begin position="94"/>
        <end position="120"/>
    </location>
</feature>
<dbReference type="EMBL" id="DXGD01000140">
    <property type="protein sequence ID" value="HIW99272.1"/>
    <property type="molecule type" value="Genomic_DNA"/>
</dbReference>
<feature type="transmembrane region" description="Helical" evidence="1">
    <location>
        <begin position="12"/>
        <end position="34"/>
    </location>
</feature>
<reference evidence="2" key="2">
    <citation type="submission" date="2021-04" db="EMBL/GenBank/DDBJ databases">
        <authorList>
            <person name="Gilroy R."/>
        </authorList>
    </citation>
    <scope>NUCLEOTIDE SEQUENCE</scope>
    <source>
        <strain evidence="2">ChiHejej3B27-3195</strain>
    </source>
</reference>
<feature type="transmembrane region" description="Helical" evidence="1">
    <location>
        <begin position="40"/>
        <end position="73"/>
    </location>
</feature>
<sequence length="154" mass="16005">MFEDLIQNLQSFVDTLPMALQALALLGIGAVPVLEGDVAALIGMVAGVPMVLTIIFAAAGTILATMAAVAWGARIGDKREKGDRERKIMARVEKWGIPIAMLIGGFFVSVSINAFVMSAAGLNRSIVLISGIVTAVFNTVLVALIAAGALQVLL</sequence>
<evidence type="ECO:0008006" key="4">
    <source>
        <dbReference type="Google" id="ProtNLM"/>
    </source>
</evidence>
<evidence type="ECO:0000313" key="2">
    <source>
        <dbReference type="EMBL" id="HIW99272.1"/>
    </source>
</evidence>
<dbReference type="Proteomes" id="UP000824151">
    <property type="component" value="Unassembled WGS sequence"/>
</dbReference>
<evidence type="ECO:0000313" key="3">
    <source>
        <dbReference type="Proteomes" id="UP000824151"/>
    </source>
</evidence>
<keyword evidence="1" id="KW-0472">Membrane</keyword>
<name>A0A9D1S3E2_9MICC</name>